<proteinExistence type="predicted"/>
<name>A0ACC5X5B0_PANGG</name>
<keyword evidence="2" id="KW-1185">Reference proteome</keyword>
<evidence type="ECO:0000313" key="2">
    <source>
        <dbReference type="Proteomes" id="UP000829447"/>
    </source>
</evidence>
<comment type="caution">
    <text evidence="1">The sequence shown here is derived from an EMBL/GenBank/DDBJ whole genome shotgun (WGS) entry which is preliminary data.</text>
</comment>
<gene>
    <name evidence="1" type="ORF">PGIGA_G00062680</name>
</gene>
<sequence length="741" mass="83289">MGLWSSFIFVICLCPLIIGVPSLPQCPKSNLAISGGSFTLSKMYNDRSILRYICPEGYYPHPVKRRDCKRGRWHPAPTTELPVCKNTTCPNPNGLENGVVFPNKTFYYVNDTTTYKCLSNYTFRGSPTRVCQMNGKWSGRTPVCAINTGHCPDPGTPPGASRQGHIFNTDDKVTYSCDNKLKLLGSNVRVCQDGGYWSGKEPECYADFTYDTPEEVRKAFGSSLMTTLNMHEQPAQPGKKIRLSQPSNLDVYIALDASDSIEEEDFNKTKEVIKKILVLISYYEILPNYEIITFATNVAKIVSNGHSIQTIFKSLDHAEGQKSGSNIGKVYKTILDCIRLKKTRDKKNFKDIHHVIIMFTDGVYNIGGNPKTMVEQIKEIVYDGDEKNREGLLDSYVFGVGVNVPQEAVNDWVTKRAYEKYLYLLPNMKNVPEILDEMTDEITSVRLCGLCKDSDDGTESAMRNRYPWLIKIVVTHDDGTTSNCLGSLVTPVFILTAAHCFRTDDIPEKIKVEAPNAKETRLANVENYILHPNFKFRENTEGISKYYDYDVALIEMKWHVKISTNLRTICIPCTKEMNTALKLSTSDTTCQEHKEILMNNNLVKGYLMSAKGQDDYFTKSKVLIKQQHQLNGCTEDVKKALKITDEAAKNITDNFLCTGGMAQSHVSYKGDSGGATFVQLKSRMIQVGIVSWGLKDVHAADAASEETARDFHTNLFSPEVQAFLKQYLGDEIRGEPLTFLE</sequence>
<dbReference type="EMBL" id="CM040468">
    <property type="protein sequence ID" value="MCI4386459.1"/>
    <property type="molecule type" value="Genomic_DNA"/>
</dbReference>
<reference evidence="1 2" key="1">
    <citation type="journal article" date="2022" name="bioRxiv">
        <title>An ancient truncated duplication of the anti-Mullerian hormone receptor type 2 gene is a potential conserved master sex determinant in the Pangasiidae catfish family.</title>
        <authorList>
            <person name="Wen M."/>
            <person name="Pan Q."/>
            <person name="Jouanno E."/>
            <person name="Montfort J."/>
            <person name="Zahm M."/>
            <person name="Cabau C."/>
            <person name="Klopp C."/>
            <person name="Iampietro C."/>
            <person name="Roques C."/>
            <person name="Bouchez O."/>
            <person name="Castinel A."/>
            <person name="Donnadieu C."/>
            <person name="Parrinello H."/>
            <person name="Poncet C."/>
            <person name="Belmonte E."/>
            <person name="Gautier V."/>
            <person name="Avarre J.-C."/>
            <person name="Dugue R."/>
            <person name="Gustiano R."/>
            <person name="Ha T.T.T."/>
            <person name="Campet M."/>
            <person name="Sriphairoj K."/>
            <person name="Ribolli J."/>
            <person name="de Almeida F.L."/>
            <person name="Desvignes T."/>
            <person name="Postlethwait J.H."/>
            <person name="Bucao C.F."/>
            <person name="Robinson-Rechavi M."/>
            <person name="Bobe J."/>
            <person name="Herpin A."/>
            <person name="Guiguen Y."/>
        </authorList>
    </citation>
    <scope>NUCLEOTIDE SEQUENCE [LARGE SCALE GENOMIC DNA]</scope>
    <source>
        <strain evidence="1">YG-Dec2019</strain>
    </source>
</reference>
<organism evidence="1 2">
    <name type="scientific">Pangasianodon gigas</name>
    <name type="common">Mekong giant catfish</name>
    <name type="synonym">Pangasius gigas</name>
    <dbReference type="NCBI Taxonomy" id="30993"/>
    <lineage>
        <taxon>Eukaryota</taxon>
        <taxon>Metazoa</taxon>
        <taxon>Chordata</taxon>
        <taxon>Craniata</taxon>
        <taxon>Vertebrata</taxon>
        <taxon>Euteleostomi</taxon>
        <taxon>Actinopterygii</taxon>
        <taxon>Neopterygii</taxon>
        <taxon>Teleostei</taxon>
        <taxon>Ostariophysi</taxon>
        <taxon>Siluriformes</taxon>
        <taxon>Pangasiidae</taxon>
        <taxon>Pangasianodon</taxon>
    </lineage>
</organism>
<protein>
    <submittedName>
        <fullName evidence="1">Uncharacterized protein</fullName>
    </submittedName>
</protein>
<evidence type="ECO:0000313" key="1">
    <source>
        <dbReference type="EMBL" id="MCI4386459.1"/>
    </source>
</evidence>
<accession>A0ACC5X5B0</accession>
<dbReference type="Proteomes" id="UP000829447">
    <property type="component" value="Linkage Group LG15"/>
</dbReference>